<organism evidence="1 2">
    <name type="scientific">Lecanicillium saksenae</name>
    <dbReference type="NCBI Taxonomy" id="468837"/>
    <lineage>
        <taxon>Eukaryota</taxon>
        <taxon>Fungi</taxon>
        <taxon>Dikarya</taxon>
        <taxon>Ascomycota</taxon>
        <taxon>Pezizomycotina</taxon>
        <taxon>Sordariomycetes</taxon>
        <taxon>Hypocreomycetidae</taxon>
        <taxon>Hypocreales</taxon>
        <taxon>Cordycipitaceae</taxon>
        <taxon>Lecanicillium</taxon>
    </lineage>
</organism>
<name>A0ACC1QYS1_9HYPO</name>
<sequence length="169" mass="18340">MSGYRISRKELVKDALNRGAVFVLILGSVITGATSHQPKAFTMLYIFGSLALALSGLMFLHAAFRVLTKKNPEINMRKAIMKFPFELILIAFLVLCTYYGFSVSGHRGADGLLDGDVSARRVACGFLGMVAAGAQIIHAPAAMVNCLEAKHEQRDAREKHDADATARVV</sequence>
<evidence type="ECO:0000313" key="1">
    <source>
        <dbReference type="EMBL" id="KAJ3495422.1"/>
    </source>
</evidence>
<keyword evidence="2" id="KW-1185">Reference proteome</keyword>
<comment type="caution">
    <text evidence="1">The sequence shown here is derived from an EMBL/GenBank/DDBJ whole genome shotgun (WGS) entry which is preliminary data.</text>
</comment>
<proteinExistence type="predicted"/>
<dbReference type="Proteomes" id="UP001148737">
    <property type="component" value="Unassembled WGS sequence"/>
</dbReference>
<gene>
    <name evidence="1" type="ORF">NLG97_g3407</name>
</gene>
<protein>
    <submittedName>
        <fullName evidence="1">Uncharacterized protein</fullName>
    </submittedName>
</protein>
<accession>A0ACC1QYS1</accession>
<evidence type="ECO:0000313" key="2">
    <source>
        <dbReference type="Proteomes" id="UP001148737"/>
    </source>
</evidence>
<reference evidence="1" key="1">
    <citation type="submission" date="2022-07" db="EMBL/GenBank/DDBJ databases">
        <title>Genome Sequence of Lecanicillium saksenae.</title>
        <authorList>
            <person name="Buettner E."/>
        </authorList>
    </citation>
    <scope>NUCLEOTIDE SEQUENCE</scope>
    <source>
        <strain evidence="1">VT-O1</strain>
    </source>
</reference>
<dbReference type="EMBL" id="JANAKD010000282">
    <property type="protein sequence ID" value="KAJ3495422.1"/>
    <property type="molecule type" value="Genomic_DNA"/>
</dbReference>